<dbReference type="EMBL" id="UHDK01000001">
    <property type="protein sequence ID" value="SUM30719.1"/>
    <property type="molecule type" value="Genomic_DNA"/>
</dbReference>
<sequence>MKNENTELTQDWDKIFPKSTKVNHTKVTFINRFGITIVADLYETAAYNWGEITSACS</sequence>
<reference evidence="1 2" key="1">
    <citation type="submission" date="2018-06" db="EMBL/GenBank/DDBJ databases">
        <authorList>
            <consortium name="Pathogen Informatics"/>
            <person name="Doyle S."/>
        </authorList>
    </citation>
    <scope>NUCLEOTIDE SEQUENCE [LARGE SCALE GENOMIC DNA]</scope>
    <source>
        <strain evidence="1 2">NCTC12195</strain>
    </source>
</reference>
<accession>A0A380FAT8</accession>
<proteinExistence type="predicted"/>
<evidence type="ECO:0000313" key="1">
    <source>
        <dbReference type="EMBL" id="SUM30719.1"/>
    </source>
</evidence>
<dbReference type="Proteomes" id="UP000255277">
    <property type="component" value="Unassembled WGS sequence"/>
</dbReference>
<name>A0A380FAT8_STAGA</name>
<evidence type="ECO:0000313" key="2">
    <source>
        <dbReference type="Proteomes" id="UP000255277"/>
    </source>
</evidence>
<dbReference type="AlphaFoldDB" id="A0A380FAT8"/>
<protein>
    <submittedName>
        <fullName evidence="1">Uncharacterized conserved protein</fullName>
    </submittedName>
</protein>
<gene>
    <name evidence="1" type="ORF">NCTC12195_00119</name>
</gene>
<organism evidence="1 2">
    <name type="scientific">Staphylococcus gallinarum</name>
    <dbReference type="NCBI Taxonomy" id="1293"/>
    <lineage>
        <taxon>Bacteria</taxon>
        <taxon>Bacillati</taxon>
        <taxon>Bacillota</taxon>
        <taxon>Bacilli</taxon>
        <taxon>Bacillales</taxon>
        <taxon>Staphylococcaceae</taxon>
        <taxon>Staphylococcus</taxon>
    </lineage>
</organism>